<sequence length="103" mass="11647">MEEPWDFEFLSRLLDGLMSFVSEFVSDWLANDVRVAIFKILLGWFVFSLVAIHFAWKVYGPTVNDMYYRQGTGGQNGGTPEVAPHLSGWEGVASGDAFKTHRE</sequence>
<dbReference type="GeneTree" id="ENSGT00390000004490"/>
<reference evidence="8" key="3">
    <citation type="submission" date="2025-09" db="UniProtKB">
        <authorList>
            <consortium name="Ensembl"/>
        </authorList>
    </citation>
    <scope>IDENTIFICATION</scope>
</reference>
<dbReference type="InterPro" id="IPR016560">
    <property type="entry name" value="TCTA"/>
</dbReference>
<feature type="transmembrane region" description="Helical" evidence="7">
    <location>
        <begin position="36"/>
        <end position="56"/>
    </location>
</feature>
<dbReference type="AlphaFoldDB" id="W5NAW4"/>
<dbReference type="eggNOG" id="ENOG502S6IC">
    <property type="taxonomic scope" value="Eukaryota"/>
</dbReference>
<evidence type="ECO:0000256" key="5">
    <source>
        <dbReference type="ARBA" id="ARBA00023136"/>
    </source>
</evidence>
<evidence type="ECO:0000256" key="3">
    <source>
        <dbReference type="ARBA" id="ARBA00022692"/>
    </source>
</evidence>
<protein>
    <recommendedName>
        <fullName evidence="6">T-cell leukemia translocation-altered gene protein homolog</fullName>
    </recommendedName>
</protein>
<keyword evidence="9" id="KW-1185">Reference proteome</keyword>
<dbReference type="Pfam" id="PF15128">
    <property type="entry name" value="T_cell_tran_alt"/>
    <property type="match status" value="1"/>
</dbReference>
<dbReference type="GO" id="GO:0016020">
    <property type="term" value="C:membrane"/>
    <property type="evidence" value="ECO:0007669"/>
    <property type="project" value="UniProtKB-SubCell"/>
</dbReference>
<dbReference type="Proteomes" id="UP000018468">
    <property type="component" value="Linkage group LG5"/>
</dbReference>
<organism evidence="8 9">
    <name type="scientific">Lepisosteus oculatus</name>
    <name type="common">Spotted gar</name>
    <dbReference type="NCBI Taxonomy" id="7918"/>
    <lineage>
        <taxon>Eukaryota</taxon>
        <taxon>Metazoa</taxon>
        <taxon>Chordata</taxon>
        <taxon>Craniata</taxon>
        <taxon>Vertebrata</taxon>
        <taxon>Euteleostomi</taxon>
        <taxon>Actinopterygii</taxon>
        <taxon>Neopterygii</taxon>
        <taxon>Holostei</taxon>
        <taxon>Semionotiformes</taxon>
        <taxon>Lepisosteidae</taxon>
        <taxon>Lepisosteus</taxon>
    </lineage>
</organism>
<keyword evidence="5 6" id="KW-0472">Membrane</keyword>
<comment type="subcellular location">
    <subcellularLocation>
        <location evidence="1 6">Membrane</location>
    </subcellularLocation>
</comment>
<keyword evidence="4 7" id="KW-1133">Transmembrane helix</keyword>
<evidence type="ECO:0000256" key="6">
    <source>
        <dbReference type="PIRNR" id="PIRNR009935"/>
    </source>
</evidence>
<dbReference type="OMA" id="SMWESTS"/>
<dbReference type="OrthoDB" id="9529463at2759"/>
<evidence type="ECO:0000256" key="2">
    <source>
        <dbReference type="ARBA" id="ARBA00007537"/>
    </source>
</evidence>
<reference evidence="8" key="2">
    <citation type="submission" date="2025-08" db="UniProtKB">
        <authorList>
            <consortium name="Ensembl"/>
        </authorList>
    </citation>
    <scope>IDENTIFICATION</scope>
</reference>
<dbReference type="GeneID" id="102697683"/>
<proteinExistence type="inferred from homology"/>
<evidence type="ECO:0000313" key="9">
    <source>
        <dbReference type="Proteomes" id="UP000018468"/>
    </source>
</evidence>
<dbReference type="GO" id="GO:0072675">
    <property type="term" value="P:osteoclast fusion"/>
    <property type="evidence" value="ECO:0000318"/>
    <property type="project" value="GO_Central"/>
</dbReference>
<dbReference type="EMBL" id="AHAT01014861">
    <property type="status" value="NOT_ANNOTATED_CDS"/>
    <property type="molecule type" value="Genomic_DNA"/>
</dbReference>
<dbReference type="RefSeq" id="XP_006631123.1">
    <property type="nucleotide sequence ID" value="XM_006631060.3"/>
</dbReference>
<comment type="similarity">
    <text evidence="2 6">Belongs to the TCTA family.</text>
</comment>
<name>W5NAW4_LEPOC</name>
<dbReference type="Ensembl" id="ENSLOCT00000017805.1">
    <property type="protein sequence ID" value="ENSLOCP00000017773.1"/>
    <property type="gene ID" value="ENSLOCG00000014440.1"/>
</dbReference>
<keyword evidence="3 7" id="KW-0812">Transmembrane</keyword>
<evidence type="ECO:0000256" key="7">
    <source>
        <dbReference type="SAM" id="Phobius"/>
    </source>
</evidence>
<reference evidence="9" key="1">
    <citation type="submission" date="2011-12" db="EMBL/GenBank/DDBJ databases">
        <title>The Draft Genome of Lepisosteus oculatus.</title>
        <authorList>
            <consortium name="The Broad Institute Genome Assembly &amp; Analysis Group"/>
            <consortium name="Computational R&amp;D Group"/>
            <consortium name="and Sequencing Platform"/>
            <person name="Di Palma F."/>
            <person name="Alfoldi J."/>
            <person name="Johnson J."/>
            <person name="Berlin A."/>
            <person name="Gnerre S."/>
            <person name="Jaffe D."/>
            <person name="MacCallum I."/>
            <person name="Young S."/>
            <person name="Walker B.J."/>
            <person name="Lander E.S."/>
            <person name="Lindblad-Toh K."/>
        </authorList>
    </citation>
    <scope>NUCLEOTIDE SEQUENCE [LARGE SCALE GENOMIC DNA]</scope>
</reference>
<dbReference type="HOGENOM" id="CLU_157357_0_0_1"/>
<dbReference type="PANTHER" id="PTHR32267">
    <property type="entry name" value="T-CELL LEUKEMIA TRANSLOCATION-ALTERED GENE PROTEIN"/>
    <property type="match status" value="1"/>
</dbReference>
<evidence type="ECO:0000256" key="4">
    <source>
        <dbReference type="ARBA" id="ARBA00022989"/>
    </source>
</evidence>
<dbReference type="PANTHER" id="PTHR32267:SF2">
    <property type="entry name" value="T-CELL LEUKEMIA TRANSLOCATION-ALTERED GENE PROTEIN"/>
    <property type="match status" value="1"/>
</dbReference>
<dbReference type="STRING" id="7918.ENSLOCP00000017773"/>
<dbReference type="FunCoup" id="W5NAW4">
    <property type="interactions" value="804"/>
</dbReference>
<dbReference type="PIRSF" id="PIRSF009935">
    <property type="entry name" value="TCTA"/>
    <property type="match status" value="1"/>
</dbReference>
<accession>W5NAW4</accession>
<dbReference type="KEGG" id="loc:102697683"/>
<dbReference type="InParanoid" id="W5NAW4"/>
<evidence type="ECO:0000256" key="1">
    <source>
        <dbReference type="ARBA" id="ARBA00004370"/>
    </source>
</evidence>
<evidence type="ECO:0000313" key="8">
    <source>
        <dbReference type="Ensembl" id="ENSLOCP00000017773.1"/>
    </source>
</evidence>
<dbReference type="Bgee" id="ENSLOCG00000014440">
    <property type="expression patterns" value="Expressed in testis and 13 other cell types or tissues"/>
</dbReference>
<dbReference type="CTD" id="6988"/>